<dbReference type="InterPro" id="IPR014729">
    <property type="entry name" value="Rossmann-like_a/b/a_fold"/>
</dbReference>
<dbReference type="Proteomes" id="UP000297668">
    <property type="component" value="Unassembled WGS sequence"/>
</dbReference>
<dbReference type="GO" id="GO:0016779">
    <property type="term" value="F:nucleotidyltransferase activity"/>
    <property type="evidence" value="ECO:0007669"/>
    <property type="project" value="UniProtKB-KW"/>
</dbReference>
<evidence type="ECO:0000256" key="2">
    <source>
        <dbReference type="ARBA" id="ARBA00023002"/>
    </source>
</evidence>
<dbReference type="SUPFAM" id="SSF51735">
    <property type="entry name" value="NAD(P)-binding Rossmann-fold domains"/>
    <property type="match status" value="1"/>
</dbReference>
<dbReference type="InterPro" id="IPR050984">
    <property type="entry name" value="Gfo/Idh/MocA_domain"/>
</dbReference>
<dbReference type="InterPro" id="IPR000683">
    <property type="entry name" value="Gfo/Idh/MocA-like_OxRdtase_N"/>
</dbReference>
<feature type="domain" description="Cytidyltransferase-like" evidence="4">
    <location>
        <begin position="15"/>
        <end position="131"/>
    </location>
</feature>
<evidence type="ECO:0000313" key="6">
    <source>
        <dbReference type="Proteomes" id="UP000297668"/>
    </source>
</evidence>
<dbReference type="InterPro" id="IPR004821">
    <property type="entry name" value="Cyt_trans-like"/>
</dbReference>
<dbReference type="SUPFAM" id="SSF55347">
    <property type="entry name" value="Glyceraldehyde-3-phosphate dehydrogenase-like, C-terminal domain"/>
    <property type="match status" value="1"/>
</dbReference>
<proteinExistence type="inferred from homology"/>
<dbReference type="PANTHER" id="PTHR22604">
    <property type="entry name" value="OXIDOREDUCTASES"/>
    <property type="match status" value="1"/>
</dbReference>
<dbReference type="Gene3D" id="3.30.360.10">
    <property type="entry name" value="Dihydrodipicolinate Reductase, domain 2"/>
    <property type="match status" value="1"/>
</dbReference>
<evidence type="ECO:0000313" key="5">
    <source>
        <dbReference type="EMBL" id="TFU25812.1"/>
    </source>
</evidence>
<dbReference type="Gene3D" id="3.40.50.720">
    <property type="entry name" value="NAD(P)-binding Rossmann-like Domain"/>
    <property type="match status" value="1"/>
</dbReference>
<comment type="caution">
    <text evidence="5">The sequence shown here is derived from an EMBL/GenBank/DDBJ whole genome shotgun (WGS) entry which is preliminary data.</text>
</comment>
<protein>
    <submittedName>
        <fullName evidence="5">Glycerol-3-phosphate cytidylyltransferase</fullName>
    </submittedName>
</protein>
<dbReference type="RefSeq" id="WP_135260528.1">
    <property type="nucleotide sequence ID" value="NZ_SJZF01000015.1"/>
</dbReference>
<sequence>METKRDGKKKQTTVITYGTFDLMHEGHIRLLERAKQLGDFLIVGVTSDTYDRQRGKLNVRQSLTERIENVRRTGLADLIIVEEYEGQKVEDILRYNVDIFVIGSDWKGKFDYLSNYCQVVYLERTKGISSTQKRGIVRLGIIGPGRVARRFVQESRFVSGVSVEAVFHPVEAKAREFAQELELAWGGSEWQQFVESVDAVYVATPHHLHVEYALRSLEEGKHVLIEKPLALSRSDAERVFALARQHGLVAMEAIKTAFMPAFRKLIGIALSGTIGDIVYVDATFTKLIPEKGREFDPNLMGGAFTELASYVLLPIARLAGKRKWDAELRFLTKRGQSGVDVWTNVEVIVGSLVGFGKVGLRAKGEGHLVIGGTEGYIYVPAPWWKTSYFEIRREKPSDNRVVSDAFEGEGFRYEIAEFISAIQQGRKPVGLADDDSVWMSWIIERFLRGEGVKEVKS</sequence>
<dbReference type="GO" id="GO:0016491">
    <property type="term" value="F:oxidoreductase activity"/>
    <property type="evidence" value="ECO:0007669"/>
    <property type="project" value="UniProtKB-KW"/>
</dbReference>
<evidence type="ECO:0000259" key="4">
    <source>
        <dbReference type="Pfam" id="PF01467"/>
    </source>
</evidence>
<dbReference type="AlphaFoldDB" id="A0A4Y9FAD5"/>
<dbReference type="NCBIfam" id="TIGR00125">
    <property type="entry name" value="cyt_tran_rel"/>
    <property type="match status" value="1"/>
</dbReference>
<accession>A0A4Y9FAD5</accession>
<evidence type="ECO:0000256" key="1">
    <source>
        <dbReference type="ARBA" id="ARBA00010928"/>
    </source>
</evidence>
<keyword evidence="5" id="KW-0548">Nucleotidyltransferase</keyword>
<dbReference type="SUPFAM" id="SSF52374">
    <property type="entry name" value="Nucleotidylyl transferase"/>
    <property type="match status" value="1"/>
</dbReference>
<feature type="domain" description="Gfo/Idh/MocA-like oxidoreductase N-terminal" evidence="3">
    <location>
        <begin position="138"/>
        <end position="251"/>
    </location>
</feature>
<name>A0A4Y9FAD5_9DEIN</name>
<dbReference type="GO" id="GO:0000166">
    <property type="term" value="F:nucleotide binding"/>
    <property type="evidence" value="ECO:0007669"/>
    <property type="project" value="InterPro"/>
</dbReference>
<dbReference type="Pfam" id="PF01467">
    <property type="entry name" value="CTP_transf_like"/>
    <property type="match status" value="1"/>
</dbReference>
<organism evidence="5 6">
    <name type="scientific">Thermus tengchongensis</name>
    <dbReference type="NCBI Taxonomy" id="1214928"/>
    <lineage>
        <taxon>Bacteria</taxon>
        <taxon>Thermotogati</taxon>
        <taxon>Deinococcota</taxon>
        <taxon>Deinococci</taxon>
        <taxon>Thermales</taxon>
        <taxon>Thermaceae</taxon>
        <taxon>Thermus</taxon>
    </lineage>
</organism>
<dbReference type="PANTHER" id="PTHR22604:SF105">
    <property type="entry name" value="TRANS-1,2-DIHYDROBENZENE-1,2-DIOL DEHYDROGENASE"/>
    <property type="match status" value="1"/>
</dbReference>
<keyword evidence="2" id="KW-0560">Oxidoreductase</keyword>
<reference evidence="5 6" key="1">
    <citation type="submission" date="2019-03" db="EMBL/GenBank/DDBJ databases">
        <title>Thermus tengchongensis species for the arsenic transformation mechanism.</title>
        <authorList>
            <person name="Yuan G.C."/>
        </authorList>
    </citation>
    <scope>NUCLEOTIDE SEQUENCE [LARGE SCALE GENOMIC DNA]</scope>
    <source>
        <strain evidence="5 6">15W</strain>
    </source>
</reference>
<evidence type="ECO:0000259" key="3">
    <source>
        <dbReference type="Pfam" id="PF01408"/>
    </source>
</evidence>
<dbReference type="InterPro" id="IPR036291">
    <property type="entry name" value="NAD(P)-bd_dom_sf"/>
</dbReference>
<dbReference type="Pfam" id="PF01408">
    <property type="entry name" value="GFO_IDH_MocA"/>
    <property type="match status" value="1"/>
</dbReference>
<gene>
    <name evidence="5" type="ORF">E0687_08695</name>
</gene>
<keyword evidence="5" id="KW-0808">Transferase</keyword>
<comment type="similarity">
    <text evidence="1">Belongs to the Gfo/Idh/MocA family.</text>
</comment>
<dbReference type="EMBL" id="SJZF01000015">
    <property type="protein sequence ID" value="TFU25812.1"/>
    <property type="molecule type" value="Genomic_DNA"/>
</dbReference>
<dbReference type="Gene3D" id="3.40.50.620">
    <property type="entry name" value="HUPs"/>
    <property type="match status" value="1"/>
</dbReference>